<evidence type="ECO:0000313" key="1">
    <source>
        <dbReference type="EMBL" id="KAJ3546555.1"/>
    </source>
</evidence>
<comment type="caution">
    <text evidence="1">The sequence shown here is derived from an EMBL/GenBank/DDBJ whole genome shotgun (WGS) entry which is preliminary data.</text>
</comment>
<keyword evidence="2" id="KW-1185">Reference proteome</keyword>
<protein>
    <submittedName>
        <fullName evidence="1">Uncharacterized protein</fullName>
    </submittedName>
</protein>
<accession>A0ACC1SUC2</accession>
<dbReference type="EMBL" id="JANRMS010000109">
    <property type="protein sequence ID" value="KAJ3546555.1"/>
    <property type="molecule type" value="Genomic_DNA"/>
</dbReference>
<evidence type="ECO:0000313" key="2">
    <source>
        <dbReference type="Proteomes" id="UP001148629"/>
    </source>
</evidence>
<sequence>MPSHWKERYTEKQLEKKRLVDRQNQQRLRKESKRSAADLEERLKLSVQGEYATLIRHLLDENARLRSTISHYRSRLGDIMAWSQDCLGHDTPPNETAAPTSHDASVSERRVYKTASAFPLQRPPPISRHSSIFFHATALTKQPASVIPPGVSTEAILESVTAWKLSNNHGFGSQFIVDLFALNSIHSPFCAPDGVEWRVSSAQFYHYLLQALVSDKSFPTREEDEPYQLPPGCLSGLEKQKRTTALYTYESFRKWKPFFTSQHEWAAIYWSIFKYIEKKVTKQPIFVLNPDTTELELSVDMRDLVYNPKNFRVHGGFERKYPDLGRCFAIGNGQIGQDTPYEGPIPQCYSTNSATAIDSSTKSSSHERLNAIQQVDISSMGQTAISVPDNGCVADNGDADMFFNLLVMNSGAMGVDFELASASGQAAFCGSTAGPMGTELACMPNSQLSMSGYPTGETTPILVDFCADAMWGSALFFNYDMSFNTAFIPAQDPRKGGFPGFNPRTVEDDELNIMIQYDETIVLRDGTKIYADVYRPSDGSKFPALLAWTPYGKHVNPWLKWDNMQGCGVPSNVVSKYVGFETPDPGFWCRNGYAVVVVDARGLWNSEGDATFMSDQEARDCYEAIEWAGTQEWSQGNVGMSGVSYLAWSQWRVASLNPPHLKAINPNEGVTDFFREIATHDMGNMAGQHPLFDDYWKSKNADLSKITVPAYIVASWSDHGLHLRGTLEGFKKIQSTQKWLRVHGRRKFQSYYEDQERQRQFFDKFLKGIKSEVDFWPKVDLEIRERFYVGNFRAEDEWPLSRTQYTKLYLDAGGYGMTLEPISKTKEARYNVDQAPSVTETIQFQYMFPQDTELTGHSKLRLWVEARGNDDMDLFAALDKIDRTGDKVPLPWRSLRTDGPLVTGWLRVSHRELDENQSTPYQPVLKHSRQLKLKSDEIVCVDVEILATSILFRRGEKLLLAIGGSDPFVDESSANNHPRVLNNGTHVIYMGGSYDSHLLVPFIPKT</sequence>
<gene>
    <name evidence="1" type="ORF">NM208_g1947</name>
</gene>
<name>A0ACC1SUC2_9HYPO</name>
<reference evidence="1" key="1">
    <citation type="submission" date="2022-08" db="EMBL/GenBank/DDBJ databases">
        <title>Genome Sequence of Fusarium decemcellulare.</title>
        <authorList>
            <person name="Buettner E."/>
        </authorList>
    </citation>
    <scope>NUCLEOTIDE SEQUENCE</scope>
    <source>
        <strain evidence="1">Babe19</strain>
    </source>
</reference>
<proteinExistence type="predicted"/>
<dbReference type="Proteomes" id="UP001148629">
    <property type="component" value="Unassembled WGS sequence"/>
</dbReference>
<organism evidence="1 2">
    <name type="scientific">Fusarium decemcellulare</name>
    <dbReference type="NCBI Taxonomy" id="57161"/>
    <lineage>
        <taxon>Eukaryota</taxon>
        <taxon>Fungi</taxon>
        <taxon>Dikarya</taxon>
        <taxon>Ascomycota</taxon>
        <taxon>Pezizomycotina</taxon>
        <taxon>Sordariomycetes</taxon>
        <taxon>Hypocreomycetidae</taxon>
        <taxon>Hypocreales</taxon>
        <taxon>Nectriaceae</taxon>
        <taxon>Fusarium</taxon>
        <taxon>Fusarium decemcellulare species complex</taxon>
    </lineage>
</organism>